<dbReference type="Pfam" id="PF07690">
    <property type="entry name" value="MFS_1"/>
    <property type="match status" value="1"/>
</dbReference>
<dbReference type="Gene3D" id="1.20.1250.20">
    <property type="entry name" value="MFS general substrate transporter like domains"/>
    <property type="match status" value="1"/>
</dbReference>
<evidence type="ECO:0000256" key="6">
    <source>
        <dbReference type="ARBA" id="ARBA00023136"/>
    </source>
</evidence>
<organism evidence="9 10">
    <name type="scientific">Oceanobacillus neutriphilus</name>
    <dbReference type="NCBI Taxonomy" id="531815"/>
    <lineage>
        <taxon>Bacteria</taxon>
        <taxon>Bacillati</taxon>
        <taxon>Bacillota</taxon>
        <taxon>Bacilli</taxon>
        <taxon>Bacillales</taxon>
        <taxon>Bacillaceae</taxon>
        <taxon>Oceanobacillus</taxon>
    </lineage>
</organism>
<reference evidence="10" key="1">
    <citation type="journal article" date="2019" name="Int. J. Syst. Evol. Microbiol.">
        <title>The Global Catalogue of Microorganisms (GCM) 10K type strain sequencing project: providing services to taxonomists for standard genome sequencing and annotation.</title>
        <authorList>
            <consortium name="The Broad Institute Genomics Platform"/>
            <consortium name="The Broad Institute Genome Sequencing Center for Infectious Disease"/>
            <person name="Wu L."/>
            <person name="Ma J."/>
        </authorList>
    </citation>
    <scope>NUCLEOTIDE SEQUENCE [LARGE SCALE GENOMIC DNA]</scope>
    <source>
        <strain evidence="10">CGMCC 1.7693</strain>
    </source>
</reference>
<sequence length="454" mass="49084">MFSETALNIALHRLMIEFDVSAATVQWLTTSYLLVLATLIPISGLLIKRFKTKKIFITALFFSITGLVLAAFSPNFIVLLLGRIIQACGTGLATPILFNTILVIFPPHRRGVAMGMVSLVMMFAPATGPAVSGFIMEYLSWHWVFLLPIPFLLFSLCLGMVYLIDLSIENKPAIDYVSIVLSTLGFSGIVMGFSLAGETQSILPVLLALFIGGGSLILFGRRQLTLDEPILNIRVFKHPMFMMGIGLTILSNFIIFSSNLLLPMYIQGGLGLTSADAGLLLLPGGIINGIMALVTGHLFDKFGPRLVVIPGFVLGVISVLFFSQLSAATHGLMIMIFYTSLMVGMSMITTPSQTNGLNQLERSNYPDGTAIVNTTIQTSGAIGTAIAVSILNRSQNAFLERGTNTGNADVQIEALVYGIQHAYTFAVITAIIGLICSLFIKRVPVSRLTLKKFS</sequence>
<feature type="transmembrane region" description="Helical" evidence="7">
    <location>
        <begin position="422"/>
        <end position="440"/>
    </location>
</feature>
<dbReference type="CDD" id="cd17503">
    <property type="entry name" value="MFS_LmrB_MDR_like"/>
    <property type="match status" value="1"/>
</dbReference>
<feature type="transmembrane region" description="Helical" evidence="7">
    <location>
        <begin position="306"/>
        <end position="325"/>
    </location>
</feature>
<dbReference type="Proteomes" id="UP000641206">
    <property type="component" value="Unassembled WGS sequence"/>
</dbReference>
<keyword evidence="6 7" id="KW-0472">Membrane</keyword>
<feature type="transmembrane region" description="Helical" evidence="7">
    <location>
        <begin position="176"/>
        <end position="196"/>
    </location>
</feature>
<keyword evidence="3" id="KW-1003">Cell membrane</keyword>
<evidence type="ECO:0000256" key="5">
    <source>
        <dbReference type="ARBA" id="ARBA00022989"/>
    </source>
</evidence>
<feature type="transmembrane region" description="Helical" evidence="7">
    <location>
        <begin position="84"/>
        <end position="105"/>
    </location>
</feature>
<evidence type="ECO:0000313" key="10">
    <source>
        <dbReference type="Proteomes" id="UP000641206"/>
    </source>
</evidence>
<feature type="transmembrane region" description="Helical" evidence="7">
    <location>
        <begin position="370"/>
        <end position="391"/>
    </location>
</feature>
<dbReference type="InterPro" id="IPR004638">
    <property type="entry name" value="EmrB-like"/>
</dbReference>
<gene>
    <name evidence="9" type="primary">lmrB</name>
    <name evidence="9" type="ORF">GCM10011346_20390</name>
</gene>
<evidence type="ECO:0000256" key="7">
    <source>
        <dbReference type="SAM" id="Phobius"/>
    </source>
</evidence>
<dbReference type="PANTHER" id="PTHR42718:SF43">
    <property type="entry name" value="LINCOMYCIN RESISTANCE PROTEIN LMRB"/>
    <property type="match status" value="1"/>
</dbReference>
<keyword evidence="2" id="KW-0813">Transport</keyword>
<feature type="transmembrane region" description="Helical" evidence="7">
    <location>
        <begin position="202"/>
        <end position="220"/>
    </location>
</feature>
<comment type="subcellular location">
    <subcellularLocation>
        <location evidence="1">Cell membrane</location>
        <topology evidence="1">Multi-pass membrane protein</topology>
    </subcellularLocation>
</comment>
<protein>
    <submittedName>
        <fullName evidence="9">Lincomycin resistance protein LmrB</fullName>
    </submittedName>
</protein>
<evidence type="ECO:0000256" key="4">
    <source>
        <dbReference type="ARBA" id="ARBA00022692"/>
    </source>
</evidence>
<name>A0ABQ2NUG1_9BACI</name>
<dbReference type="InterPro" id="IPR011701">
    <property type="entry name" value="MFS"/>
</dbReference>
<dbReference type="NCBIfam" id="TIGR00711">
    <property type="entry name" value="efflux_EmrB"/>
    <property type="match status" value="1"/>
</dbReference>
<dbReference type="PROSITE" id="PS50850">
    <property type="entry name" value="MFS"/>
    <property type="match status" value="1"/>
</dbReference>
<accession>A0ABQ2NUG1</accession>
<evidence type="ECO:0000256" key="2">
    <source>
        <dbReference type="ARBA" id="ARBA00022448"/>
    </source>
</evidence>
<dbReference type="Gene3D" id="1.20.1720.10">
    <property type="entry name" value="Multidrug resistance protein D"/>
    <property type="match status" value="1"/>
</dbReference>
<keyword evidence="10" id="KW-1185">Reference proteome</keyword>
<keyword evidence="5 7" id="KW-1133">Transmembrane helix</keyword>
<feature type="transmembrane region" description="Helical" evidence="7">
    <location>
        <begin position="141"/>
        <end position="164"/>
    </location>
</feature>
<keyword evidence="4 7" id="KW-0812">Transmembrane</keyword>
<dbReference type="InterPro" id="IPR020846">
    <property type="entry name" value="MFS_dom"/>
</dbReference>
<dbReference type="SUPFAM" id="SSF103473">
    <property type="entry name" value="MFS general substrate transporter"/>
    <property type="match status" value="1"/>
</dbReference>
<proteinExistence type="predicted"/>
<feature type="transmembrane region" description="Helical" evidence="7">
    <location>
        <begin position="278"/>
        <end position="299"/>
    </location>
</feature>
<dbReference type="EMBL" id="BMLW01000005">
    <property type="protein sequence ID" value="GGP10806.1"/>
    <property type="molecule type" value="Genomic_DNA"/>
</dbReference>
<feature type="transmembrane region" description="Helical" evidence="7">
    <location>
        <begin position="25"/>
        <end position="47"/>
    </location>
</feature>
<evidence type="ECO:0000259" key="8">
    <source>
        <dbReference type="PROSITE" id="PS50850"/>
    </source>
</evidence>
<evidence type="ECO:0000256" key="3">
    <source>
        <dbReference type="ARBA" id="ARBA00022475"/>
    </source>
</evidence>
<feature type="transmembrane region" description="Helical" evidence="7">
    <location>
        <begin position="112"/>
        <end position="135"/>
    </location>
</feature>
<feature type="transmembrane region" description="Helical" evidence="7">
    <location>
        <begin position="331"/>
        <end position="349"/>
    </location>
</feature>
<feature type="transmembrane region" description="Helical" evidence="7">
    <location>
        <begin position="241"/>
        <end position="266"/>
    </location>
</feature>
<comment type="caution">
    <text evidence="9">The sequence shown here is derived from an EMBL/GenBank/DDBJ whole genome shotgun (WGS) entry which is preliminary data.</text>
</comment>
<evidence type="ECO:0000256" key="1">
    <source>
        <dbReference type="ARBA" id="ARBA00004651"/>
    </source>
</evidence>
<dbReference type="InterPro" id="IPR036259">
    <property type="entry name" value="MFS_trans_sf"/>
</dbReference>
<feature type="domain" description="Major facilitator superfamily (MFS) profile" evidence="8">
    <location>
        <begin position="1"/>
        <end position="445"/>
    </location>
</feature>
<feature type="transmembrane region" description="Helical" evidence="7">
    <location>
        <begin position="59"/>
        <end position="78"/>
    </location>
</feature>
<dbReference type="PANTHER" id="PTHR42718">
    <property type="entry name" value="MAJOR FACILITATOR SUPERFAMILY MULTIDRUG TRANSPORTER MFSC"/>
    <property type="match status" value="1"/>
</dbReference>
<evidence type="ECO:0000313" key="9">
    <source>
        <dbReference type="EMBL" id="GGP10806.1"/>
    </source>
</evidence>